<sequence length="78" mass="8112">MLPGGATVTTGVGPVGVSPAADAGPSGISVSAATMPAAARGLYNEDGARTALPREVRELVIEIQWRELEFQLSLHRKL</sequence>
<keyword evidence="3" id="KW-1185">Reference proteome</keyword>
<evidence type="ECO:0000313" key="2">
    <source>
        <dbReference type="EMBL" id="GAA1655565.1"/>
    </source>
</evidence>
<organism evidence="2 3">
    <name type="scientific">Fodinicola feengrottensis</name>
    <dbReference type="NCBI Taxonomy" id="435914"/>
    <lineage>
        <taxon>Bacteria</taxon>
        <taxon>Bacillati</taxon>
        <taxon>Actinomycetota</taxon>
        <taxon>Actinomycetes</taxon>
        <taxon>Mycobacteriales</taxon>
        <taxon>Fodinicola</taxon>
    </lineage>
</organism>
<dbReference type="Proteomes" id="UP001500618">
    <property type="component" value="Unassembled WGS sequence"/>
</dbReference>
<reference evidence="3" key="1">
    <citation type="journal article" date="2019" name="Int. J. Syst. Evol. Microbiol.">
        <title>The Global Catalogue of Microorganisms (GCM) 10K type strain sequencing project: providing services to taxonomists for standard genome sequencing and annotation.</title>
        <authorList>
            <consortium name="The Broad Institute Genomics Platform"/>
            <consortium name="The Broad Institute Genome Sequencing Center for Infectious Disease"/>
            <person name="Wu L."/>
            <person name="Ma J."/>
        </authorList>
    </citation>
    <scope>NUCLEOTIDE SEQUENCE [LARGE SCALE GENOMIC DNA]</scope>
    <source>
        <strain evidence="3">JCM 14718</strain>
    </source>
</reference>
<gene>
    <name evidence="2" type="ORF">GCM10009765_00910</name>
</gene>
<name>A0ABP4RMM5_9ACTN</name>
<dbReference type="EMBL" id="BAAANY010000001">
    <property type="protein sequence ID" value="GAA1655565.1"/>
    <property type="molecule type" value="Genomic_DNA"/>
</dbReference>
<evidence type="ECO:0000256" key="1">
    <source>
        <dbReference type="SAM" id="MobiDB-lite"/>
    </source>
</evidence>
<comment type="caution">
    <text evidence="2">The sequence shown here is derived from an EMBL/GenBank/DDBJ whole genome shotgun (WGS) entry which is preliminary data.</text>
</comment>
<accession>A0ABP4RMM5</accession>
<feature type="region of interest" description="Disordered" evidence="1">
    <location>
        <begin position="1"/>
        <end position="29"/>
    </location>
</feature>
<protein>
    <submittedName>
        <fullName evidence="2">Uncharacterized protein</fullName>
    </submittedName>
</protein>
<feature type="compositionally biased region" description="Low complexity" evidence="1">
    <location>
        <begin position="1"/>
        <end position="25"/>
    </location>
</feature>
<proteinExistence type="predicted"/>
<evidence type="ECO:0000313" key="3">
    <source>
        <dbReference type="Proteomes" id="UP001500618"/>
    </source>
</evidence>